<dbReference type="SUPFAM" id="SSF54593">
    <property type="entry name" value="Glyoxalase/Bleomycin resistance protein/Dihydroxybiphenyl dioxygenase"/>
    <property type="match status" value="1"/>
</dbReference>
<keyword evidence="6" id="KW-1185">Reference proteome</keyword>
<dbReference type="InterPro" id="IPR004360">
    <property type="entry name" value="Glyas_Fos-R_dOase_dom"/>
</dbReference>
<name>A0AAC8YD56_9ACTN</name>
<dbReference type="PANTHER" id="PTHR43048:SF4">
    <property type="entry name" value="RING-CLEAVING DIOXYGENASE-RELATED"/>
    <property type="match status" value="1"/>
</dbReference>
<sequence>MTDISLSAVPITVTDVDAALGFYRDALGLAVVGDVPAGDHRWVSLALGTGPTIVLSDPGAGRSVDDGRALAELVTKGTGPGPYILATDDLDGAFSRARDAGADVVQEPADQPWGPRDCAFRDPSGNLIRIQAL</sequence>
<keyword evidence="1" id="KW-0479">Metal-binding</keyword>
<dbReference type="InterPro" id="IPR037523">
    <property type="entry name" value="VOC_core"/>
</dbReference>
<accession>A0AAC8YD56</accession>
<dbReference type="GO" id="GO:0016829">
    <property type="term" value="F:lyase activity"/>
    <property type="evidence" value="ECO:0007669"/>
    <property type="project" value="UniProtKB-KW"/>
</dbReference>
<evidence type="ECO:0000313" key="6">
    <source>
        <dbReference type="Proteomes" id="UP000178666"/>
    </source>
</evidence>
<proteinExistence type="predicted"/>
<dbReference type="EMBL" id="CP014352">
    <property type="protein sequence ID" value="AMS04538.1"/>
    <property type="molecule type" value="Genomic_DNA"/>
</dbReference>
<dbReference type="Pfam" id="PF00903">
    <property type="entry name" value="Glyoxalase"/>
    <property type="match status" value="1"/>
</dbReference>
<dbReference type="PROSITE" id="PS51819">
    <property type="entry name" value="VOC"/>
    <property type="match status" value="1"/>
</dbReference>
<dbReference type="GO" id="GO:0046872">
    <property type="term" value="F:metal ion binding"/>
    <property type="evidence" value="ECO:0007669"/>
    <property type="project" value="UniProtKB-KW"/>
</dbReference>
<reference evidence="3 5" key="2">
    <citation type="submission" date="2016-02" db="EMBL/GenBank/DDBJ databases">
        <title>Complete Genome Sequence of Propionibacterium acidipropionici ATCC 55737.</title>
        <authorList>
            <person name="Luna Flores C.H."/>
            <person name="Nielsen L.K."/>
            <person name="Marcellin E."/>
        </authorList>
    </citation>
    <scope>NUCLEOTIDE SEQUENCE [LARGE SCALE GENOMIC DNA]</scope>
    <source>
        <strain evidence="3 5">ATCC 55737</strain>
    </source>
</reference>
<dbReference type="EMBL" id="CP015970">
    <property type="protein sequence ID" value="AOZ46030.1"/>
    <property type="molecule type" value="Genomic_DNA"/>
</dbReference>
<dbReference type="InterPro" id="IPR051785">
    <property type="entry name" value="MMCE/EMCE_epimerase"/>
</dbReference>
<dbReference type="Gene3D" id="3.10.180.10">
    <property type="entry name" value="2,3-Dihydroxybiphenyl 1,2-Dioxygenase, domain 1"/>
    <property type="match status" value="1"/>
</dbReference>
<dbReference type="InterPro" id="IPR029068">
    <property type="entry name" value="Glyas_Bleomycin-R_OHBP_Dase"/>
</dbReference>
<dbReference type="Proteomes" id="UP000178666">
    <property type="component" value="Chromosome"/>
</dbReference>
<evidence type="ECO:0000256" key="1">
    <source>
        <dbReference type="ARBA" id="ARBA00022723"/>
    </source>
</evidence>
<evidence type="ECO:0000313" key="5">
    <source>
        <dbReference type="Proteomes" id="UP000075221"/>
    </source>
</evidence>
<dbReference type="RefSeq" id="WP_062818975.1">
    <property type="nucleotide sequence ID" value="NZ_CP014352.1"/>
</dbReference>
<keyword evidence="3" id="KW-0456">Lyase</keyword>
<gene>
    <name evidence="4" type="ORF">A8L58_04070</name>
    <name evidence="3" type="ORF">AXH35_02605</name>
</gene>
<evidence type="ECO:0000313" key="4">
    <source>
        <dbReference type="EMBL" id="AOZ46030.1"/>
    </source>
</evidence>
<reference evidence="4 6" key="1">
    <citation type="journal article" date="2016" name="Plant Dis.">
        <title>Improved production of propionic acid using genome shuffling.</title>
        <authorList>
            <person name="Luna-Flores C.H."/>
            <person name="Palfreyman R.W."/>
            <person name="Kromer J.O."/>
            <person name="Nielsen L.K."/>
            <person name="Marcellin E."/>
        </authorList>
    </citation>
    <scope>NUCLEOTIDE SEQUENCE [LARGE SCALE GENOMIC DNA]</scope>
    <source>
        <strain evidence="4 6">F3E8</strain>
    </source>
</reference>
<organism evidence="3 5">
    <name type="scientific">Acidipropionibacterium acidipropionici</name>
    <dbReference type="NCBI Taxonomy" id="1748"/>
    <lineage>
        <taxon>Bacteria</taxon>
        <taxon>Bacillati</taxon>
        <taxon>Actinomycetota</taxon>
        <taxon>Actinomycetes</taxon>
        <taxon>Propionibacteriales</taxon>
        <taxon>Propionibacteriaceae</taxon>
        <taxon>Acidipropionibacterium</taxon>
    </lineage>
</organism>
<feature type="domain" description="VOC" evidence="2">
    <location>
        <begin position="5"/>
        <end position="133"/>
    </location>
</feature>
<dbReference type="PANTHER" id="PTHR43048">
    <property type="entry name" value="METHYLMALONYL-COA EPIMERASE"/>
    <property type="match status" value="1"/>
</dbReference>
<dbReference type="Proteomes" id="UP000075221">
    <property type="component" value="Chromosome"/>
</dbReference>
<evidence type="ECO:0000313" key="3">
    <source>
        <dbReference type="EMBL" id="AMS04538.1"/>
    </source>
</evidence>
<dbReference type="GO" id="GO:0004493">
    <property type="term" value="F:methylmalonyl-CoA epimerase activity"/>
    <property type="evidence" value="ECO:0007669"/>
    <property type="project" value="TreeGrafter"/>
</dbReference>
<protein>
    <submittedName>
        <fullName evidence="3">Lyase</fullName>
    </submittedName>
</protein>
<dbReference type="GO" id="GO:0046491">
    <property type="term" value="P:L-methylmalonyl-CoA metabolic process"/>
    <property type="evidence" value="ECO:0007669"/>
    <property type="project" value="TreeGrafter"/>
</dbReference>
<dbReference type="AlphaFoldDB" id="A0AAC8YD56"/>
<evidence type="ECO:0000259" key="2">
    <source>
        <dbReference type="PROSITE" id="PS51819"/>
    </source>
</evidence>